<dbReference type="Proteomes" id="UP000199069">
    <property type="component" value="Unassembled WGS sequence"/>
</dbReference>
<dbReference type="CDD" id="cd00067">
    <property type="entry name" value="GAL4"/>
    <property type="match status" value="1"/>
</dbReference>
<dbReference type="PROSITE" id="PS50048">
    <property type="entry name" value="ZN2_CY6_FUNGAL_2"/>
    <property type="match status" value="1"/>
</dbReference>
<dbReference type="SMART" id="SM00066">
    <property type="entry name" value="GAL4"/>
    <property type="match status" value="1"/>
</dbReference>
<evidence type="ECO:0000256" key="5">
    <source>
        <dbReference type="ARBA" id="ARBA00023242"/>
    </source>
</evidence>
<keyword evidence="5" id="KW-0539">Nucleus</keyword>
<dbReference type="CDD" id="cd12148">
    <property type="entry name" value="fungal_TF_MHR"/>
    <property type="match status" value="1"/>
</dbReference>
<feature type="region of interest" description="Disordered" evidence="6">
    <location>
        <begin position="1"/>
        <end position="58"/>
    </location>
</feature>
<dbReference type="Gene3D" id="4.10.240.10">
    <property type="entry name" value="Zn(2)-C6 fungal-type DNA-binding domain"/>
    <property type="match status" value="1"/>
</dbReference>
<dbReference type="InterPro" id="IPR007219">
    <property type="entry name" value="XnlR_reg_dom"/>
</dbReference>
<dbReference type="EMBL" id="CWKI01000006">
    <property type="protein sequence ID" value="CTR07345.1"/>
    <property type="molecule type" value="Genomic_DNA"/>
</dbReference>
<evidence type="ECO:0000256" key="3">
    <source>
        <dbReference type="ARBA" id="ARBA00023125"/>
    </source>
</evidence>
<keyword evidence="4" id="KW-0804">Transcription</keyword>
<dbReference type="PROSITE" id="PS00463">
    <property type="entry name" value="ZN2_CY6_FUNGAL_1"/>
    <property type="match status" value="1"/>
</dbReference>
<name>A0A0K3CFR0_RHOTO</name>
<feature type="compositionally biased region" description="Gly residues" evidence="6">
    <location>
        <begin position="39"/>
        <end position="48"/>
    </location>
</feature>
<dbReference type="Pfam" id="PF04082">
    <property type="entry name" value="Fungal_trans"/>
    <property type="match status" value="1"/>
</dbReference>
<feature type="domain" description="Zn(2)-C6 fungal-type" evidence="7">
    <location>
        <begin position="61"/>
        <end position="93"/>
    </location>
</feature>
<dbReference type="Pfam" id="PF00172">
    <property type="entry name" value="Zn_clus"/>
    <property type="match status" value="1"/>
</dbReference>
<keyword evidence="2" id="KW-0805">Transcription regulation</keyword>
<evidence type="ECO:0000259" key="7">
    <source>
        <dbReference type="PROSITE" id="PS50048"/>
    </source>
</evidence>
<evidence type="ECO:0000256" key="2">
    <source>
        <dbReference type="ARBA" id="ARBA00023015"/>
    </source>
</evidence>
<dbReference type="GO" id="GO:0006351">
    <property type="term" value="P:DNA-templated transcription"/>
    <property type="evidence" value="ECO:0007669"/>
    <property type="project" value="InterPro"/>
</dbReference>
<dbReference type="PANTHER" id="PTHR31668">
    <property type="entry name" value="GLUCOSE TRANSPORT TRANSCRIPTION REGULATOR RGT1-RELATED-RELATED"/>
    <property type="match status" value="1"/>
</dbReference>
<evidence type="ECO:0000256" key="4">
    <source>
        <dbReference type="ARBA" id="ARBA00023163"/>
    </source>
</evidence>
<dbReference type="AlphaFoldDB" id="A0A0K3CFR0"/>
<evidence type="ECO:0000256" key="1">
    <source>
        <dbReference type="ARBA" id="ARBA00022723"/>
    </source>
</evidence>
<feature type="non-terminal residue" evidence="8">
    <location>
        <position position="1"/>
    </location>
</feature>
<keyword evidence="1" id="KW-0479">Metal-binding</keyword>
<protein>
    <submittedName>
        <fullName evidence="8">FGENESH: predicted gene_6.128 protein</fullName>
    </submittedName>
</protein>
<reference evidence="8 9" key="1">
    <citation type="submission" date="2015-07" db="EMBL/GenBank/DDBJ databases">
        <authorList>
            <person name="Cajimat M.N.B."/>
            <person name="Milazzo M.L."/>
            <person name="Fulhorst C.F."/>
        </authorList>
    </citation>
    <scope>NUCLEOTIDE SEQUENCE [LARGE SCALE GENOMIC DNA]</scope>
    <source>
        <strain evidence="8">Single colony</strain>
    </source>
</reference>
<dbReference type="SUPFAM" id="SSF57701">
    <property type="entry name" value="Zn2/Cys6 DNA-binding domain"/>
    <property type="match status" value="1"/>
</dbReference>
<keyword evidence="9" id="KW-1185">Reference proteome</keyword>
<keyword evidence="3" id="KW-0238">DNA-binding</keyword>
<dbReference type="STRING" id="5286.A0A0K3CFR0"/>
<dbReference type="GO" id="GO:0000981">
    <property type="term" value="F:DNA-binding transcription factor activity, RNA polymerase II-specific"/>
    <property type="evidence" value="ECO:0007669"/>
    <property type="project" value="InterPro"/>
</dbReference>
<dbReference type="GO" id="GO:0003677">
    <property type="term" value="F:DNA binding"/>
    <property type="evidence" value="ECO:0007669"/>
    <property type="project" value="UniProtKB-KW"/>
</dbReference>
<evidence type="ECO:0000313" key="8">
    <source>
        <dbReference type="EMBL" id="CTR07345.1"/>
    </source>
</evidence>
<dbReference type="GO" id="GO:0008270">
    <property type="term" value="F:zinc ion binding"/>
    <property type="evidence" value="ECO:0007669"/>
    <property type="project" value="InterPro"/>
</dbReference>
<dbReference type="InterPro" id="IPR001138">
    <property type="entry name" value="Zn2Cys6_DnaBD"/>
</dbReference>
<proteinExistence type="predicted"/>
<organism evidence="8 9">
    <name type="scientific">Rhodotorula toruloides</name>
    <name type="common">Yeast</name>
    <name type="synonym">Rhodosporidium toruloides</name>
    <dbReference type="NCBI Taxonomy" id="5286"/>
    <lineage>
        <taxon>Eukaryota</taxon>
        <taxon>Fungi</taxon>
        <taxon>Dikarya</taxon>
        <taxon>Basidiomycota</taxon>
        <taxon>Pucciniomycotina</taxon>
        <taxon>Microbotryomycetes</taxon>
        <taxon>Sporidiobolales</taxon>
        <taxon>Sporidiobolaceae</taxon>
        <taxon>Rhodotorula</taxon>
    </lineage>
</organism>
<evidence type="ECO:0000256" key="6">
    <source>
        <dbReference type="SAM" id="MobiDB-lite"/>
    </source>
</evidence>
<feature type="compositionally biased region" description="Polar residues" evidence="6">
    <location>
        <begin position="21"/>
        <end position="36"/>
    </location>
</feature>
<dbReference type="PANTHER" id="PTHR31668:SF26">
    <property type="entry name" value="GLUCOSE TRANSPORT TRANSCRIPTION REGULATOR RGT1-RELATED"/>
    <property type="match status" value="1"/>
</dbReference>
<dbReference type="SMART" id="SM00906">
    <property type="entry name" value="Fungal_trans"/>
    <property type="match status" value="1"/>
</dbReference>
<accession>A0A0K3CFR0</accession>
<evidence type="ECO:0000313" key="9">
    <source>
        <dbReference type="Proteomes" id="UP000199069"/>
    </source>
</evidence>
<dbReference type="InterPro" id="IPR050797">
    <property type="entry name" value="Carb_Metab_Trans_Reg"/>
</dbReference>
<dbReference type="InterPro" id="IPR036864">
    <property type="entry name" value="Zn2-C6_fun-type_DNA-bd_sf"/>
</dbReference>
<sequence length="759" mass="82638">GSSAASTSAATARSVFPSPGPSTESASPNNVGTSVYGTENGGVGGTDGQGERKKRKKNPRACDYCRAHKLKCEYMPDRDPPFCFGCQKRGLICEAIQPARMDARKKAKLEALENGTNDFSFSSPATNALPDAPLVETPEMPARPFTGSFAGLDMLAKCVDRVSKRMHERATSPEDDEADTPVVRVLGETSLTHFFAQLQPSEDLQVAARQFGLAHRHDGSIQTGGGGGMAVHRAHGELTSELVLDLIRYYAKHVQPLFPVYSQEELASFDTLSPFAILSICAIAALSEKYPYEIFQNVRAHLATALEMFDPFSHSSLDNVQRQAILVMSQSPELHGSNHAIAGSRVFMRSSAAVRMSQDIGLHRRPPANLSMAERNRRMRVWMCCVFSDSWYSARSGQPGIIDLDDCYDYLSEPFDQDRHLVEQFKLGVLLKRAVRALNRMRLGRTTDQQLRAILADFDAWLARIPESLQFAGSDSSVQAGYLHALLSCFESIFLRPFVKQDRDVPSGIAFRPSPARWFAVVNRSQLTIDWLLQTPGVLSISHTAFYALTMSASVQFFQHVKTGDLRNLSALEAVNKGLFTWASRIKDGPLATRHKVHKVAFLLWQAAARRHVPLVGAKGKEVEQAILGVSSGRATRQTSPAPLAAATTTANPMSDLSVNADASATVSSANSVSPALPAAVFPQDPLPLASTDPSATSSPPTIIPVPLSLAIPPLPPTEGGLPDWLQTEWQGWCDSLMTDEWGALLQEDGEWPSLPGMG</sequence>
<gene>
    <name evidence="8" type="primary">FGENESH: predicted gene_6.128</name>
    <name evidence="8" type="ORF">BN2166_0032060</name>
</gene>
<feature type="compositionally biased region" description="Low complexity" evidence="6">
    <location>
        <begin position="1"/>
        <end position="14"/>
    </location>
</feature>